<reference evidence="2" key="1">
    <citation type="journal article" date="2019" name="Sci. Rep.">
        <title>Draft genome of Tanacetum cinerariifolium, the natural source of mosquito coil.</title>
        <authorList>
            <person name="Yamashiro T."/>
            <person name="Shiraishi A."/>
            <person name="Satake H."/>
            <person name="Nakayama K."/>
        </authorList>
    </citation>
    <scope>NUCLEOTIDE SEQUENCE</scope>
</reference>
<accession>A0A6L2J421</accession>
<dbReference type="EMBL" id="BKCJ010000181">
    <property type="protein sequence ID" value="GEU30705.1"/>
    <property type="molecule type" value="Genomic_DNA"/>
</dbReference>
<dbReference type="AlphaFoldDB" id="A0A6L2J421"/>
<protein>
    <submittedName>
        <fullName evidence="2">Uncharacterized protein</fullName>
    </submittedName>
</protein>
<dbReference type="Pfam" id="PF14223">
    <property type="entry name" value="Retrotran_gag_2"/>
    <property type="match status" value="1"/>
</dbReference>
<feature type="compositionally biased region" description="Basic and acidic residues" evidence="1">
    <location>
        <begin position="57"/>
        <end position="67"/>
    </location>
</feature>
<sequence length="296" mass="33951">MDHQYPTVAKIPVLDTGKFEKWQFRIQQYLQHEHCALWEVIDFGDSYKVPTNSDPDDTSKRKDDEQSGRTVTITTEDMQRKKNDVKARTTLLLSLPDEHQLRFSKFKTAKELWAAILKTFGGNEATKKRKKNLLKQQNGNFKPEGSETLEQTFNRLQVIVSQLQFMDVEVEKDDLNQKFLTSLAPEWMIHTIVWRNRNDLDTMSLDDLYNHLKVYKAEVQNMAFISSSKNSSGNEDSNIPCVSTSSTTFPTGSVNVATICQDTASAYIASQSNGSQIKFEDINQIDEDDMEEMDIK</sequence>
<feature type="region of interest" description="Disordered" evidence="1">
    <location>
        <begin position="49"/>
        <end position="69"/>
    </location>
</feature>
<proteinExistence type="predicted"/>
<dbReference type="PANTHER" id="PTHR35317">
    <property type="entry name" value="OS04G0629600 PROTEIN"/>
    <property type="match status" value="1"/>
</dbReference>
<dbReference type="PANTHER" id="PTHR35317:SF23">
    <property type="entry name" value="OS04G0629600 PROTEIN"/>
    <property type="match status" value="1"/>
</dbReference>
<gene>
    <name evidence="2" type="ORF">Tci_002683</name>
</gene>
<name>A0A6L2J421_TANCI</name>
<evidence type="ECO:0000313" key="2">
    <source>
        <dbReference type="EMBL" id="GEU30705.1"/>
    </source>
</evidence>
<evidence type="ECO:0000256" key="1">
    <source>
        <dbReference type="SAM" id="MobiDB-lite"/>
    </source>
</evidence>
<organism evidence="2">
    <name type="scientific">Tanacetum cinerariifolium</name>
    <name type="common">Dalmatian daisy</name>
    <name type="synonym">Chrysanthemum cinerariifolium</name>
    <dbReference type="NCBI Taxonomy" id="118510"/>
    <lineage>
        <taxon>Eukaryota</taxon>
        <taxon>Viridiplantae</taxon>
        <taxon>Streptophyta</taxon>
        <taxon>Embryophyta</taxon>
        <taxon>Tracheophyta</taxon>
        <taxon>Spermatophyta</taxon>
        <taxon>Magnoliopsida</taxon>
        <taxon>eudicotyledons</taxon>
        <taxon>Gunneridae</taxon>
        <taxon>Pentapetalae</taxon>
        <taxon>asterids</taxon>
        <taxon>campanulids</taxon>
        <taxon>Asterales</taxon>
        <taxon>Asteraceae</taxon>
        <taxon>Asteroideae</taxon>
        <taxon>Anthemideae</taxon>
        <taxon>Anthemidinae</taxon>
        <taxon>Tanacetum</taxon>
    </lineage>
</organism>
<comment type="caution">
    <text evidence="2">The sequence shown here is derived from an EMBL/GenBank/DDBJ whole genome shotgun (WGS) entry which is preliminary data.</text>
</comment>